<dbReference type="PANTHER" id="PTHR10825:SF72">
    <property type="entry name" value="UBIQUITIN-LIKE DOMAIN-CONTAINING PROTEIN"/>
    <property type="match status" value="1"/>
</dbReference>
<dbReference type="GO" id="GO:1990841">
    <property type="term" value="F:promoter-specific chromatin binding"/>
    <property type="evidence" value="ECO:0007669"/>
    <property type="project" value="TreeGrafter"/>
</dbReference>
<evidence type="ECO:0000256" key="5">
    <source>
        <dbReference type="ARBA" id="ARBA00023242"/>
    </source>
</evidence>
<comment type="subcellular location">
    <subcellularLocation>
        <location evidence="1">Nucleus</location>
    </subcellularLocation>
</comment>
<evidence type="ECO:0000256" key="4">
    <source>
        <dbReference type="ARBA" id="ARBA00022833"/>
    </source>
</evidence>
<dbReference type="InterPro" id="IPR032443">
    <property type="entry name" value="RAWUL"/>
</dbReference>
<sequence length="276" mass="32201">MKRQKQSGTAGKVSAFSTTHSQNSGPHTTIARAKAYGLMLHRNTRIGIADVNPYLNCILCGGYYIDATTIIECLHSFCRTCIVRYLESSKFCPICDVMVHKTKPLQNIRPDNTLQNLVYKLVPSLFKDEMKRRRTLYLSLSADEIENYYVEATGEDCGEMTDERIIYTDDEQFSVSLELTPNGQPPDVDFDPLSDTRKPEDRRYLSCPATFPVKHIKRFIRIKHSLPEKYQIEIYHTDEPLVDNYTLIDIAYIYMWKRVHFDYFIQFHMNQLRNEK</sequence>
<proteinExistence type="predicted"/>
<dbReference type="SUPFAM" id="SSF57850">
    <property type="entry name" value="RING/U-box"/>
    <property type="match status" value="1"/>
</dbReference>
<dbReference type="InterPro" id="IPR017907">
    <property type="entry name" value="Znf_RING_CS"/>
</dbReference>
<evidence type="ECO:0000256" key="6">
    <source>
        <dbReference type="PROSITE-ProRule" id="PRU00175"/>
    </source>
</evidence>
<dbReference type="GO" id="GO:0008270">
    <property type="term" value="F:zinc ion binding"/>
    <property type="evidence" value="ECO:0007669"/>
    <property type="project" value="UniProtKB-KW"/>
</dbReference>
<protein>
    <submittedName>
        <fullName evidence="9">Complex BMI-1-like</fullName>
    </submittedName>
</protein>
<dbReference type="Gene3D" id="3.10.20.90">
    <property type="entry name" value="Phosphatidylinositol 3-kinase Catalytic Subunit, Chain A, domain 1"/>
    <property type="match status" value="1"/>
</dbReference>
<dbReference type="Proteomes" id="UP001162480">
    <property type="component" value="Chromosome 8"/>
</dbReference>
<dbReference type="AlphaFoldDB" id="A0AA36B3L8"/>
<name>A0AA36B3L8_OCTVU</name>
<dbReference type="EMBL" id="OX597821">
    <property type="protein sequence ID" value="CAI9726763.1"/>
    <property type="molecule type" value="Genomic_DNA"/>
</dbReference>
<gene>
    <name evidence="9" type="ORF">OCTVUL_1B016869</name>
</gene>
<keyword evidence="10" id="KW-1185">Reference proteome</keyword>
<dbReference type="PANTHER" id="PTHR10825">
    <property type="entry name" value="RING FINGER DOMAIN-CONTAINING, POLYCOMB GROUP COMPONENT"/>
    <property type="match status" value="1"/>
</dbReference>
<evidence type="ECO:0000256" key="7">
    <source>
        <dbReference type="SAM" id="MobiDB-lite"/>
    </source>
</evidence>
<evidence type="ECO:0000256" key="3">
    <source>
        <dbReference type="ARBA" id="ARBA00022771"/>
    </source>
</evidence>
<evidence type="ECO:0000313" key="9">
    <source>
        <dbReference type="EMBL" id="CAI9726763.1"/>
    </source>
</evidence>
<dbReference type="Pfam" id="PF16207">
    <property type="entry name" value="RAWUL"/>
    <property type="match status" value="1"/>
</dbReference>
<dbReference type="GO" id="GO:0035102">
    <property type="term" value="C:PRC1 complex"/>
    <property type="evidence" value="ECO:0007669"/>
    <property type="project" value="TreeGrafter"/>
</dbReference>
<dbReference type="FunFam" id="3.30.40.10:FF:000033">
    <property type="entry name" value="Polycomb group RING finger protein 3"/>
    <property type="match status" value="1"/>
</dbReference>
<feature type="domain" description="RING-type" evidence="8">
    <location>
        <begin position="57"/>
        <end position="96"/>
    </location>
</feature>
<keyword evidence="4" id="KW-0862">Zinc</keyword>
<dbReference type="PROSITE" id="PS50089">
    <property type="entry name" value="ZF_RING_2"/>
    <property type="match status" value="1"/>
</dbReference>
<evidence type="ECO:0000259" key="8">
    <source>
        <dbReference type="PROSITE" id="PS50089"/>
    </source>
</evidence>
<dbReference type="GO" id="GO:0000122">
    <property type="term" value="P:negative regulation of transcription by RNA polymerase II"/>
    <property type="evidence" value="ECO:0007669"/>
    <property type="project" value="TreeGrafter"/>
</dbReference>
<dbReference type="SMART" id="SM00184">
    <property type="entry name" value="RING"/>
    <property type="match status" value="1"/>
</dbReference>
<organism evidence="9 10">
    <name type="scientific">Octopus vulgaris</name>
    <name type="common">Common octopus</name>
    <dbReference type="NCBI Taxonomy" id="6645"/>
    <lineage>
        <taxon>Eukaryota</taxon>
        <taxon>Metazoa</taxon>
        <taxon>Spiralia</taxon>
        <taxon>Lophotrochozoa</taxon>
        <taxon>Mollusca</taxon>
        <taxon>Cephalopoda</taxon>
        <taxon>Coleoidea</taxon>
        <taxon>Octopodiformes</taxon>
        <taxon>Octopoda</taxon>
        <taxon>Incirrata</taxon>
        <taxon>Octopodidae</taxon>
        <taxon>Octopus</taxon>
    </lineage>
</organism>
<feature type="region of interest" description="Disordered" evidence="7">
    <location>
        <begin position="1"/>
        <end position="27"/>
    </location>
</feature>
<dbReference type="Pfam" id="PF13923">
    <property type="entry name" value="zf-C3HC4_2"/>
    <property type="match status" value="1"/>
</dbReference>
<dbReference type="InterPro" id="IPR001841">
    <property type="entry name" value="Znf_RING"/>
</dbReference>
<evidence type="ECO:0000313" key="10">
    <source>
        <dbReference type="Proteomes" id="UP001162480"/>
    </source>
</evidence>
<keyword evidence="2" id="KW-0479">Metal-binding</keyword>
<evidence type="ECO:0000256" key="2">
    <source>
        <dbReference type="ARBA" id="ARBA00022723"/>
    </source>
</evidence>
<evidence type="ECO:0000256" key="1">
    <source>
        <dbReference type="ARBA" id="ARBA00004123"/>
    </source>
</evidence>
<dbReference type="PROSITE" id="PS00518">
    <property type="entry name" value="ZF_RING_1"/>
    <property type="match status" value="1"/>
</dbReference>
<dbReference type="Gene3D" id="3.30.40.10">
    <property type="entry name" value="Zinc/RING finger domain, C3HC4 (zinc finger)"/>
    <property type="match status" value="1"/>
</dbReference>
<dbReference type="InterPro" id="IPR013083">
    <property type="entry name" value="Znf_RING/FYVE/PHD"/>
</dbReference>
<reference evidence="9" key="1">
    <citation type="submission" date="2023-08" db="EMBL/GenBank/DDBJ databases">
        <authorList>
            <person name="Alioto T."/>
            <person name="Alioto T."/>
            <person name="Gomez Garrido J."/>
        </authorList>
    </citation>
    <scope>NUCLEOTIDE SEQUENCE</scope>
</reference>
<feature type="compositionally biased region" description="Polar residues" evidence="7">
    <location>
        <begin position="15"/>
        <end position="27"/>
    </location>
</feature>
<keyword evidence="5" id="KW-0539">Nucleus</keyword>
<keyword evidence="3 6" id="KW-0863">Zinc-finger</keyword>
<accession>A0AA36B3L8</accession>